<dbReference type="InterPro" id="IPR029056">
    <property type="entry name" value="Ribokinase-like"/>
</dbReference>
<dbReference type="AlphaFoldDB" id="A0A3B1BL81"/>
<keyword evidence="2 4" id="KW-0418">Kinase</keyword>
<gene>
    <name evidence="4" type="ORF">MNBD_NITROSPINAE04-1623</name>
</gene>
<evidence type="ECO:0000313" key="4">
    <source>
        <dbReference type="EMBL" id="VAX19056.1"/>
    </source>
</evidence>
<dbReference type="PANTHER" id="PTHR10584:SF166">
    <property type="entry name" value="RIBOKINASE"/>
    <property type="match status" value="1"/>
</dbReference>
<proteinExistence type="predicted"/>
<accession>A0A3B1BL81</accession>
<dbReference type="Gene3D" id="3.40.1190.20">
    <property type="match status" value="1"/>
</dbReference>
<dbReference type="SUPFAM" id="SSF53613">
    <property type="entry name" value="Ribokinase-like"/>
    <property type="match status" value="1"/>
</dbReference>
<dbReference type="EC" id="2.7.1.15" evidence="4"/>
<evidence type="ECO:0000256" key="2">
    <source>
        <dbReference type="ARBA" id="ARBA00022777"/>
    </source>
</evidence>
<reference evidence="4" key="1">
    <citation type="submission" date="2018-06" db="EMBL/GenBank/DDBJ databases">
        <authorList>
            <person name="Zhirakovskaya E."/>
        </authorList>
    </citation>
    <scope>NUCLEOTIDE SEQUENCE</scope>
</reference>
<protein>
    <submittedName>
        <fullName evidence="4">Ribokinase</fullName>
        <ecNumber evidence="4">2.7.1.15</ecNumber>
    </submittedName>
</protein>
<dbReference type="PANTHER" id="PTHR10584">
    <property type="entry name" value="SUGAR KINASE"/>
    <property type="match status" value="1"/>
</dbReference>
<dbReference type="PROSITE" id="PS00584">
    <property type="entry name" value="PFKB_KINASES_2"/>
    <property type="match status" value="1"/>
</dbReference>
<organism evidence="4">
    <name type="scientific">hydrothermal vent metagenome</name>
    <dbReference type="NCBI Taxonomy" id="652676"/>
    <lineage>
        <taxon>unclassified sequences</taxon>
        <taxon>metagenomes</taxon>
        <taxon>ecological metagenomes</taxon>
    </lineage>
</organism>
<dbReference type="InterPro" id="IPR011611">
    <property type="entry name" value="PfkB_dom"/>
</dbReference>
<dbReference type="Pfam" id="PF00294">
    <property type="entry name" value="PfkB"/>
    <property type="match status" value="1"/>
</dbReference>
<feature type="domain" description="Carbohydrate kinase PfkB" evidence="3">
    <location>
        <begin position="39"/>
        <end position="274"/>
    </location>
</feature>
<name>A0A3B1BL81_9ZZZZ</name>
<dbReference type="GO" id="GO:0005829">
    <property type="term" value="C:cytosol"/>
    <property type="evidence" value="ECO:0007669"/>
    <property type="project" value="TreeGrafter"/>
</dbReference>
<sequence>MSLVVVGTMAYDTVKTPFGEREWSLGGSATYFSLSSSFFTDIKLVAVIGEDFKAEDIEMIEKHGVDTSGVHKAAGKSFHWKGEYGFDLNEAKTLDTQLNVLADFSPELPESYRDAEYLFLANIDPKLQRQVIDQVKNPKLIACDTMNFWIDGCVDELKKTLERVDILIINEGEARQLAGTPNLVKAAQEIKAMGPTTLIIKQGEYGALLFHDGSIFSAPAYPLERVFDPTGAGDTFAGGFMGHIARMNDGTLSNTLLRQATVMGSVMASFNVEEFSMDRIMRLNRSEIAERFRQFKRLTNFEDISDEELI</sequence>
<dbReference type="GO" id="GO:0004747">
    <property type="term" value="F:ribokinase activity"/>
    <property type="evidence" value="ECO:0007669"/>
    <property type="project" value="UniProtKB-EC"/>
</dbReference>
<evidence type="ECO:0000259" key="3">
    <source>
        <dbReference type="Pfam" id="PF00294"/>
    </source>
</evidence>
<dbReference type="InterPro" id="IPR002173">
    <property type="entry name" value="Carboh/pur_kinase_PfkB_CS"/>
</dbReference>
<dbReference type="EMBL" id="UOGA01000144">
    <property type="protein sequence ID" value="VAX19056.1"/>
    <property type="molecule type" value="Genomic_DNA"/>
</dbReference>
<keyword evidence="1 4" id="KW-0808">Transferase</keyword>
<evidence type="ECO:0000256" key="1">
    <source>
        <dbReference type="ARBA" id="ARBA00022679"/>
    </source>
</evidence>